<evidence type="ECO:0000313" key="2">
    <source>
        <dbReference type="Proteomes" id="UP000503278"/>
    </source>
</evidence>
<evidence type="ECO:0000313" key="1">
    <source>
        <dbReference type="EMBL" id="QJD96189.1"/>
    </source>
</evidence>
<dbReference type="KEGG" id="mrob:HH214_10080"/>
<organism evidence="1 2">
    <name type="scientific">Mucilaginibacter robiniae</name>
    <dbReference type="NCBI Taxonomy" id="2728022"/>
    <lineage>
        <taxon>Bacteria</taxon>
        <taxon>Pseudomonadati</taxon>
        <taxon>Bacteroidota</taxon>
        <taxon>Sphingobacteriia</taxon>
        <taxon>Sphingobacteriales</taxon>
        <taxon>Sphingobacteriaceae</taxon>
        <taxon>Mucilaginibacter</taxon>
    </lineage>
</organism>
<gene>
    <name evidence="1" type="ORF">HH214_10080</name>
</gene>
<dbReference type="Proteomes" id="UP000503278">
    <property type="component" value="Chromosome"/>
</dbReference>
<dbReference type="AlphaFoldDB" id="A0A7L5E1K7"/>
<proteinExistence type="predicted"/>
<accession>A0A7L5E1K7</accession>
<keyword evidence="2" id="KW-1185">Reference proteome</keyword>
<reference evidence="1 2" key="1">
    <citation type="submission" date="2020-04" db="EMBL/GenBank/DDBJ databases">
        <title>Genome sequencing of novel species.</title>
        <authorList>
            <person name="Heo J."/>
            <person name="Kim S.-J."/>
            <person name="Kim J.-S."/>
            <person name="Hong S.-B."/>
            <person name="Kwon S.-W."/>
        </authorList>
    </citation>
    <scope>NUCLEOTIDE SEQUENCE [LARGE SCALE GENOMIC DNA]</scope>
    <source>
        <strain evidence="1 2">F39-2</strain>
    </source>
</reference>
<dbReference type="EMBL" id="CP051682">
    <property type="protein sequence ID" value="QJD96189.1"/>
    <property type="molecule type" value="Genomic_DNA"/>
</dbReference>
<sequence length="45" mass="5194">MFLFIPVIAVLKIIFDPVESLKFWSITLGDEEKQQNKLGNQADRT</sequence>
<name>A0A7L5E1K7_9SPHI</name>
<protein>
    <submittedName>
        <fullName evidence="1">Uncharacterized protein</fullName>
    </submittedName>
</protein>
<dbReference type="RefSeq" id="WP_169607342.1">
    <property type="nucleotide sequence ID" value="NZ_CP051682.1"/>
</dbReference>